<name>A0A520KVF9_9EURY</name>
<dbReference type="NCBIfam" id="TIGR00309">
    <property type="entry name" value="V_ATPase_subD"/>
    <property type="match status" value="1"/>
</dbReference>
<sequence>MPDIIEGTKPTRMELLNLKRREKLAEKGHKLLKEKRDALIMEFLDVAREVRNLRKDAEKSLSIAYKDLLWAQTAMGVREVEEISTVTSQKIEVTFYPRNIMGVVVPTIEVSETERNFLERGYGVIETSSKLDDAAKNFEAAIKRLVRLAEVEGTVRRLGEEVEKTKRRVNALEYVMLPRLSATVRYITMRLEEMERENVPRLKKIKAILEAKKIEKATA</sequence>
<dbReference type="InterPro" id="IPR002699">
    <property type="entry name" value="V_ATPase_D"/>
</dbReference>
<evidence type="ECO:0000256" key="9">
    <source>
        <dbReference type="ARBA" id="ARBA00059506"/>
    </source>
</evidence>
<evidence type="ECO:0000313" key="11">
    <source>
        <dbReference type="EMBL" id="RZN67979.1"/>
    </source>
</evidence>
<keyword evidence="4 10" id="KW-1003">Cell membrane</keyword>
<evidence type="ECO:0000256" key="5">
    <source>
        <dbReference type="ARBA" id="ARBA00022781"/>
    </source>
</evidence>
<evidence type="ECO:0000256" key="7">
    <source>
        <dbReference type="ARBA" id="ARBA00023136"/>
    </source>
</evidence>
<comment type="subunit">
    <text evidence="10">Has multiple subunits with at least A(3), B(3), C, D, E, F, H, I and proteolipid K(x).</text>
</comment>
<evidence type="ECO:0000256" key="4">
    <source>
        <dbReference type="ARBA" id="ARBA00022475"/>
    </source>
</evidence>
<organism evidence="11 12">
    <name type="scientific">Candidatus Methanolliviera hydrocarbonicum</name>
    <dbReference type="NCBI Taxonomy" id="2491085"/>
    <lineage>
        <taxon>Archaea</taxon>
        <taxon>Methanobacteriati</taxon>
        <taxon>Methanobacteriota</taxon>
        <taxon>Candidatus Methanoliparia</taxon>
        <taxon>Candidatus Methanoliparales</taxon>
        <taxon>Candidatus Methanollivieraceae</taxon>
        <taxon>Candidatus Methanolliviera</taxon>
    </lineage>
</organism>
<dbReference type="GO" id="GO:0005524">
    <property type="term" value="F:ATP binding"/>
    <property type="evidence" value="ECO:0007669"/>
    <property type="project" value="UniProtKB-UniRule"/>
</dbReference>
<comment type="caution">
    <text evidence="11">The sequence shown here is derived from an EMBL/GenBank/DDBJ whole genome shotgun (WGS) entry which is preliminary data.</text>
</comment>
<evidence type="ECO:0000256" key="1">
    <source>
        <dbReference type="ARBA" id="ARBA00004202"/>
    </source>
</evidence>
<comment type="subcellular location">
    <subcellularLocation>
        <location evidence="1 10">Cell membrane</location>
        <topology evidence="1 10">Peripheral membrane protein</topology>
    </subcellularLocation>
</comment>
<gene>
    <name evidence="10" type="primary">atpD</name>
    <name evidence="11" type="ORF">EF807_06670</name>
</gene>
<dbReference type="Pfam" id="PF01813">
    <property type="entry name" value="ATP-synt_D"/>
    <property type="match status" value="1"/>
</dbReference>
<proteinExistence type="inferred from homology"/>
<keyword evidence="5 10" id="KW-0375">Hydrogen ion transport</keyword>
<dbReference type="AlphaFoldDB" id="A0A520KVF9"/>
<evidence type="ECO:0000313" key="12">
    <source>
        <dbReference type="Proteomes" id="UP000320766"/>
    </source>
</evidence>
<keyword evidence="7 10" id="KW-0472">Membrane</keyword>
<reference evidence="11 12" key="1">
    <citation type="journal article" date="2019" name="Nat. Microbiol.">
        <title>Wide diversity of methane and short-chain alkane metabolisms in uncultured archaea.</title>
        <authorList>
            <person name="Borrel G."/>
            <person name="Adam P.S."/>
            <person name="McKay L.J."/>
            <person name="Chen L.X."/>
            <person name="Sierra-Garcia I.N."/>
            <person name="Sieber C.M."/>
            <person name="Letourneur Q."/>
            <person name="Ghozlane A."/>
            <person name="Andersen G.L."/>
            <person name="Li W.J."/>
            <person name="Hallam S.J."/>
            <person name="Muyzer G."/>
            <person name="de Oliveira V.M."/>
            <person name="Inskeep W.P."/>
            <person name="Banfield J.F."/>
            <person name="Gribaldo S."/>
        </authorList>
    </citation>
    <scope>NUCLEOTIDE SEQUENCE [LARGE SCALE GENOMIC DNA]</scope>
    <source>
        <strain evidence="11">NM1b</strain>
    </source>
</reference>
<keyword evidence="8 10" id="KW-0066">ATP synthesis</keyword>
<evidence type="ECO:0000256" key="2">
    <source>
        <dbReference type="ARBA" id="ARBA00005850"/>
    </source>
</evidence>
<dbReference type="GO" id="GO:0005886">
    <property type="term" value="C:plasma membrane"/>
    <property type="evidence" value="ECO:0007669"/>
    <property type="project" value="UniProtKB-SubCell"/>
</dbReference>
<dbReference type="Gene3D" id="1.10.287.3240">
    <property type="match status" value="1"/>
</dbReference>
<evidence type="ECO:0000256" key="10">
    <source>
        <dbReference type="HAMAP-Rule" id="MF_00271"/>
    </source>
</evidence>
<keyword evidence="3 10" id="KW-0813">Transport</keyword>
<protein>
    <recommendedName>
        <fullName evidence="10">A-type ATP synthase subunit D</fullName>
    </recommendedName>
</protein>
<dbReference type="FunFam" id="1.10.287.3240:FF:000007">
    <property type="entry name" value="V-type ATP synthase subunit D"/>
    <property type="match status" value="1"/>
</dbReference>
<dbReference type="PANTHER" id="PTHR11671">
    <property type="entry name" value="V-TYPE ATP SYNTHASE SUBUNIT D"/>
    <property type="match status" value="1"/>
</dbReference>
<dbReference type="Proteomes" id="UP000320766">
    <property type="component" value="Unassembled WGS sequence"/>
</dbReference>
<comment type="function">
    <text evidence="9 10">Component of the A-type ATP synthase that produces ATP from ADP in the presence of a proton gradient across the membrane.</text>
</comment>
<evidence type="ECO:0000256" key="8">
    <source>
        <dbReference type="ARBA" id="ARBA00023310"/>
    </source>
</evidence>
<dbReference type="EMBL" id="RXIL01000119">
    <property type="protein sequence ID" value="RZN67979.1"/>
    <property type="molecule type" value="Genomic_DNA"/>
</dbReference>
<evidence type="ECO:0000256" key="3">
    <source>
        <dbReference type="ARBA" id="ARBA00022448"/>
    </source>
</evidence>
<dbReference type="GO" id="GO:0046933">
    <property type="term" value="F:proton-transporting ATP synthase activity, rotational mechanism"/>
    <property type="evidence" value="ECO:0007669"/>
    <property type="project" value="UniProtKB-UniRule"/>
</dbReference>
<dbReference type="HAMAP" id="MF_00271">
    <property type="entry name" value="ATP_synth_D_arch"/>
    <property type="match status" value="1"/>
</dbReference>
<accession>A0A520KVF9</accession>
<evidence type="ECO:0000256" key="6">
    <source>
        <dbReference type="ARBA" id="ARBA00023065"/>
    </source>
</evidence>
<comment type="similarity">
    <text evidence="2 10">Belongs to the V-ATPase D subunit family.</text>
</comment>
<dbReference type="NCBIfam" id="NF001545">
    <property type="entry name" value="PRK00373.1-4"/>
    <property type="match status" value="1"/>
</dbReference>
<dbReference type="GO" id="GO:0042777">
    <property type="term" value="P:proton motive force-driven plasma membrane ATP synthesis"/>
    <property type="evidence" value="ECO:0007669"/>
    <property type="project" value="UniProtKB-UniRule"/>
</dbReference>
<dbReference type="GO" id="GO:0046961">
    <property type="term" value="F:proton-transporting ATPase activity, rotational mechanism"/>
    <property type="evidence" value="ECO:0007669"/>
    <property type="project" value="InterPro"/>
</dbReference>
<keyword evidence="6 10" id="KW-0406">Ion transport</keyword>